<keyword evidence="3" id="KW-0418">Kinase</keyword>
<dbReference type="OrthoDB" id="3258237at2759"/>
<proteinExistence type="predicted"/>
<name>A0A067NIR4_PLEO1</name>
<feature type="compositionally biased region" description="Polar residues" evidence="5">
    <location>
        <begin position="274"/>
        <end position="287"/>
    </location>
</feature>
<evidence type="ECO:0000256" key="1">
    <source>
        <dbReference type="ARBA" id="ARBA00011902"/>
    </source>
</evidence>
<keyword evidence="6" id="KW-1133">Transmembrane helix</keyword>
<reference evidence="8" key="1">
    <citation type="journal article" date="2014" name="Proc. Natl. Acad. Sci. U.S.A.">
        <title>Extensive sampling of basidiomycete genomes demonstrates inadequacy of the white-rot/brown-rot paradigm for wood decay fungi.</title>
        <authorList>
            <person name="Riley R."/>
            <person name="Salamov A.A."/>
            <person name="Brown D.W."/>
            <person name="Nagy L.G."/>
            <person name="Floudas D."/>
            <person name="Held B.W."/>
            <person name="Levasseur A."/>
            <person name="Lombard V."/>
            <person name="Morin E."/>
            <person name="Otillar R."/>
            <person name="Lindquist E.A."/>
            <person name="Sun H."/>
            <person name="LaButti K.M."/>
            <person name="Schmutz J."/>
            <person name="Jabbour D."/>
            <person name="Luo H."/>
            <person name="Baker S.E."/>
            <person name="Pisabarro A.G."/>
            <person name="Walton J.D."/>
            <person name="Blanchette R.A."/>
            <person name="Henrissat B."/>
            <person name="Martin F."/>
            <person name="Cullen D."/>
            <person name="Hibbett D.S."/>
            <person name="Grigoriev I.V."/>
        </authorList>
    </citation>
    <scope>NUCLEOTIDE SEQUENCE [LARGE SCALE GENOMIC DNA]</scope>
    <source>
        <strain evidence="8">PC15</strain>
    </source>
</reference>
<feature type="region of interest" description="Disordered" evidence="5">
    <location>
        <begin position="274"/>
        <end position="301"/>
    </location>
</feature>
<dbReference type="Gene3D" id="2.60.120.260">
    <property type="entry name" value="Galactose-binding domain-like"/>
    <property type="match status" value="2"/>
</dbReference>
<sequence length="462" mass="48895">MASFNITLEDHSPLITYAPAGAWTDTPANDSLASDYSDASFHTTSAQDASATIQFNGTGISIFGGKRSNYGTFKLTVDGKTITEASAASSSSSTKQLLASASGLEDGPHTAVFTHAGGGAIDIDSAVLEARVGSGSMRLTQKEIDDSDSSITYAPATSWNANSRPEFINNTLRFTSSPDATASMSFFGDAVAIYGTVAPDHSDFQITLDGKQTTLRGGAGGMVRTLRPKSLLYFASNLGMQDHQISLQPVSTENAPFLDLDGITVYSAVKTNNNQASPSGATPTINQPAPPSDTAGVQGAQASKATSRTTIIAAAVGGGLGFLLLLALGLFLFFRRRRRQRRAYVDDDLSPKSPHLPIQKPRFSEAPSTIANRWSFQTPFVPQSRVTSVASSYESTAPMMKDVPIIKPPSPARMSNRSSAVGPNRPMRAPYTPGTPSRPARPPTLNYDYWDGGPEGQPSRAV</sequence>
<dbReference type="HOGENOM" id="CLU_028897_1_0_1"/>
<gene>
    <name evidence="7" type="ORF">PLEOSDRAFT_1112692</name>
</gene>
<evidence type="ECO:0000313" key="7">
    <source>
        <dbReference type="EMBL" id="KDQ27754.1"/>
    </source>
</evidence>
<protein>
    <recommendedName>
        <fullName evidence="1">receptor protein-tyrosine kinase</fullName>
        <ecNumber evidence="1">2.7.10.1</ecNumber>
    </recommendedName>
</protein>
<feature type="region of interest" description="Disordered" evidence="5">
    <location>
        <begin position="401"/>
        <end position="462"/>
    </location>
</feature>
<evidence type="ECO:0000256" key="6">
    <source>
        <dbReference type="SAM" id="Phobius"/>
    </source>
</evidence>
<dbReference type="GO" id="GO:0004714">
    <property type="term" value="F:transmembrane receptor protein tyrosine kinase activity"/>
    <property type="evidence" value="ECO:0007669"/>
    <property type="project" value="UniProtKB-EC"/>
</dbReference>
<dbReference type="EMBL" id="KL198008">
    <property type="protein sequence ID" value="KDQ27754.1"/>
    <property type="molecule type" value="Genomic_DNA"/>
</dbReference>
<keyword evidence="6" id="KW-0472">Membrane</keyword>
<organism evidence="7 8">
    <name type="scientific">Pleurotus ostreatus (strain PC15)</name>
    <name type="common">Oyster mushroom</name>
    <dbReference type="NCBI Taxonomy" id="1137138"/>
    <lineage>
        <taxon>Eukaryota</taxon>
        <taxon>Fungi</taxon>
        <taxon>Dikarya</taxon>
        <taxon>Basidiomycota</taxon>
        <taxon>Agaricomycotina</taxon>
        <taxon>Agaricomycetes</taxon>
        <taxon>Agaricomycetidae</taxon>
        <taxon>Agaricales</taxon>
        <taxon>Pleurotineae</taxon>
        <taxon>Pleurotaceae</taxon>
        <taxon>Pleurotus</taxon>
    </lineage>
</organism>
<evidence type="ECO:0000256" key="4">
    <source>
        <dbReference type="ARBA" id="ARBA00023137"/>
    </source>
</evidence>
<feature type="transmembrane region" description="Helical" evidence="6">
    <location>
        <begin position="311"/>
        <end position="334"/>
    </location>
</feature>
<dbReference type="InterPro" id="IPR044912">
    <property type="entry name" value="Egfr_JX_dom"/>
</dbReference>
<dbReference type="Proteomes" id="UP000027073">
    <property type="component" value="Unassembled WGS sequence"/>
</dbReference>
<dbReference type="Gene3D" id="6.10.250.2930">
    <property type="match status" value="1"/>
</dbReference>
<keyword evidence="6" id="KW-0812">Transmembrane</keyword>
<evidence type="ECO:0000256" key="2">
    <source>
        <dbReference type="ARBA" id="ARBA00022679"/>
    </source>
</evidence>
<accession>A0A067NIR4</accession>
<evidence type="ECO:0000256" key="3">
    <source>
        <dbReference type="ARBA" id="ARBA00022777"/>
    </source>
</evidence>
<keyword evidence="4" id="KW-0829">Tyrosine-protein kinase</keyword>
<evidence type="ECO:0000256" key="5">
    <source>
        <dbReference type="SAM" id="MobiDB-lite"/>
    </source>
</evidence>
<dbReference type="STRING" id="1137138.A0A067NIR4"/>
<evidence type="ECO:0000313" key="8">
    <source>
        <dbReference type="Proteomes" id="UP000027073"/>
    </source>
</evidence>
<keyword evidence="2" id="KW-0808">Transferase</keyword>
<dbReference type="AlphaFoldDB" id="A0A067NIR4"/>
<dbReference type="EC" id="2.7.10.1" evidence="1"/>
<dbReference type="InParanoid" id="A0A067NIR4"/>
<dbReference type="VEuPathDB" id="FungiDB:PLEOSDRAFT_1112692"/>